<proteinExistence type="predicted"/>
<name>A0A3M7SM53_BRAPC</name>
<accession>A0A3M7SM53</accession>
<gene>
    <name evidence="1" type="ORF">BpHYR1_045402</name>
</gene>
<comment type="caution">
    <text evidence="1">The sequence shown here is derived from an EMBL/GenBank/DDBJ whole genome shotgun (WGS) entry which is preliminary data.</text>
</comment>
<protein>
    <submittedName>
        <fullName evidence="1">Uncharacterized protein</fullName>
    </submittedName>
</protein>
<dbReference type="AlphaFoldDB" id="A0A3M7SM53"/>
<keyword evidence="2" id="KW-1185">Reference proteome</keyword>
<sequence>MSFNVAALNARLNSTGSPERVSATKELVTHVPMFEPIMIGIAFFADGMMPAPTIVTTIEDVAVAL</sequence>
<evidence type="ECO:0000313" key="1">
    <source>
        <dbReference type="EMBL" id="RNA36608.1"/>
    </source>
</evidence>
<organism evidence="1 2">
    <name type="scientific">Brachionus plicatilis</name>
    <name type="common">Marine rotifer</name>
    <name type="synonym">Brachionus muelleri</name>
    <dbReference type="NCBI Taxonomy" id="10195"/>
    <lineage>
        <taxon>Eukaryota</taxon>
        <taxon>Metazoa</taxon>
        <taxon>Spiralia</taxon>
        <taxon>Gnathifera</taxon>
        <taxon>Rotifera</taxon>
        <taxon>Eurotatoria</taxon>
        <taxon>Monogononta</taxon>
        <taxon>Pseudotrocha</taxon>
        <taxon>Ploima</taxon>
        <taxon>Brachionidae</taxon>
        <taxon>Brachionus</taxon>
    </lineage>
</organism>
<evidence type="ECO:0000313" key="2">
    <source>
        <dbReference type="Proteomes" id="UP000276133"/>
    </source>
</evidence>
<dbReference type="EMBL" id="REGN01001159">
    <property type="protein sequence ID" value="RNA36608.1"/>
    <property type="molecule type" value="Genomic_DNA"/>
</dbReference>
<reference evidence="1 2" key="1">
    <citation type="journal article" date="2018" name="Sci. Rep.">
        <title>Genomic signatures of local adaptation to the degree of environmental predictability in rotifers.</title>
        <authorList>
            <person name="Franch-Gras L."/>
            <person name="Hahn C."/>
            <person name="Garcia-Roger E.M."/>
            <person name="Carmona M.J."/>
            <person name="Serra M."/>
            <person name="Gomez A."/>
        </authorList>
    </citation>
    <scope>NUCLEOTIDE SEQUENCE [LARGE SCALE GENOMIC DNA]</scope>
    <source>
        <strain evidence="1">HYR1</strain>
    </source>
</reference>
<dbReference type="Proteomes" id="UP000276133">
    <property type="component" value="Unassembled WGS sequence"/>
</dbReference>